<organism evidence="4 5">
    <name type="scientific">Chlamydomonas incerta</name>
    <dbReference type="NCBI Taxonomy" id="51695"/>
    <lineage>
        <taxon>Eukaryota</taxon>
        <taxon>Viridiplantae</taxon>
        <taxon>Chlorophyta</taxon>
        <taxon>core chlorophytes</taxon>
        <taxon>Chlorophyceae</taxon>
        <taxon>CS clade</taxon>
        <taxon>Chlamydomonadales</taxon>
        <taxon>Chlamydomonadaceae</taxon>
        <taxon>Chlamydomonas</taxon>
    </lineage>
</organism>
<feature type="compositionally biased region" description="Low complexity" evidence="2">
    <location>
        <begin position="370"/>
        <end position="380"/>
    </location>
</feature>
<keyword evidence="1" id="KW-0175">Coiled coil</keyword>
<feature type="region of interest" description="Disordered" evidence="2">
    <location>
        <begin position="499"/>
        <end position="525"/>
    </location>
</feature>
<comment type="caution">
    <text evidence="4">The sequence shown here is derived from an EMBL/GenBank/DDBJ whole genome shotgun (WGS) entry which is preliminary data.</text>
</comment>
<feature type="region of interest" description="Disordered" evidence="2">
    <location>
        <begin position="2072"/>
        <end position="2098"/>
    </location>
</feature>
<feature type="compositionally biased region" description="Low complexity" evidence="2">
    <location>
        <begin position="435"/>
        <end position="449"/>
    </location>
</feature>
<feature type="region of interest" description="Disordered" evidence="2">
    <location>
        <begin position="1216"/>
        <end position="1243"/>
    </location>
</feature>
<keyword evidence="5" id="KW-1185">Reference proteome</keyword>
<feature type="compositionally biased region" description="Low complexity" evidence="2">
    <location>
        <begin position="1634"/>
        <end position="1654"/>
    </location>
</feature>
<feature type="compositionally biased region" description="Basic and acidic residues" evidence="2">
    <location>
        <begin position="1410"/>
        <end position="1421"/>
    </location>
</feature>
<feature type="compositionally biased region" description="Polar residues" evidence="2">
    <location>
        <begin position="1873"/>
        <end position="1884"/>
    </location>
</feature>
<feature type="region of interest" description="Disordered" evidence="2">
    <location>
        <begin position="617"/>
        <end position="658"/>
    </location>
</feature>
<feature type="compositionally biased region" description="Polar residues" evidence="2">
    <location>
        <begin position="281"/>
        <end position="290"/>
    </location>
</feature>
<dbReference type="EMBL" id="JAEHOC010000011">
    <property type="protein sequence ID" value="KAG2437274.1"/>
    <property type="molecule type" value="Genomic_DNA"/>
</dbReference>
<name>A0A835T1T4_CHLIN</name>
<reference evidence="4" key="1">
    <citation type="journal article" date="2020" name="bioRxiv">
        <title>Comparative genomics of Chlamydomonas.</title>
        <authorList>
            <person name="Craig R.J."/>
            <person name="Hasan A.R."/>
            <person name="Ness R.W."/>
            <person name="Keightley P.D."/>
        </authorList>
    </citation>
    <scope>NUCLEOTIDE SEQUENCE</scope>
    <source>
        <strain evidence="4">SAG 7.73</strain>
    </source>
</reference>
<dbReference type="OrthoDB" id="540141at2759"/>
<feature type="compositionally biased region" description="Basic and acidic residues" evidence="2">
    <location>
        <begin position="748"/>
        <end position="762"/>
    </location>
</feature>
<feature type="region of interest" description="Disordered" evidence="2">
    <location>
        <begin position="1612"/>
        <end position="1657"/>
    </location>
</feature>
<feature type="coiled-coil region" evidence="1">
    <location>
        <begin position="885"/>
        <end position="1002"/>
    </location>
</feature>
<feature type="region of interest" description="Disordered" evidence="2">
    <location>
        <begin position="1018"/>
        <end position="1059"/>
    </location>
</feature>
<feature type="compositionally biased region" description="Low complexity" evidence="2">
    <location>
        <begin position="2072"/>
        <end position="2092"/>
    </location>
</feature>
<feature type="region of interest" description="Disordered" evidence="2">
    <location>
        <begin position="161"/>
        <end position="483"/>
    </location>
</feature>
<gene>
    <name evidence="4" type="ORF">HXX76_005933</name>
</gene>
<feature type="compositionally biased region" description="Low complexity" evidence="2">
    <location>
        <begin position="319"/>
        <end position="357"/>
    </location>
</feature>
<dbReference type="InterPro" id="IPR019448">
    <property type="entry name" value="NT-C2"/>
</dbReference>
<proteinExistence type="predicted"/>
<feature type="region of interest" description="Disordered" evidence="2">
    <location>
        <begin position="742"/>
        <end position="762"/>
    </location>
</feature>
<feature type="compositionally biased region" description="Basic and acidic residues" evidence="2">
    <location>
        <begin position="1216"/>
        <end position="1234"/>
    </location>
</feature>
<feature type="compositionally biased region" description="Acidic residues" evidence="2">
    <location>
        <begin position="220"/>
        <end position="232"/>
    </location>
</feature>
<evidence type="ECO:0000256" key="1">
    <source>
        <dbReference type="SAM" id="Coils"/>
    </source>
</evidence>
<dbReference type="Pfam" id="PF10358">
    <property type="entry name" value="NT-C2"/>
    <property type="match status" value="1"/>
</dbReference>
<feature type="region of interest" description="Disordered" evidence="2">
    <location>
        <begin position="1855"/>
        <end position="1891"/>
    </location>
</feature>
<feature type="compositionally biased region" description="Low complexity" evidence="2">
    <location>
        <begin position="399"/>
        <end position="416"/>
    </location>
</feature>
<evidence type="ECO:0000259" key="3">
    <source>
        <dbReference type="PROSITE" id="PS51840"/>
    </source>
</evidence>
<accession>A0A835T1T4</accession>
<evidence type="ECO:0000256" key="2">
    <source>
        <dbReference type="SAM" id="MobiDB-lite"/>
    </source>
</evidence>
<feature type="compositionally biased region" description="Basic and acidic residues" evidence="2">
    <location>
        <begin position="182"/>
        <end position="196"/>
    </location>
</feature>
<protein>
    <recommendedName>
        <fullName evidence="3">C2 NT-type domain-containing protein</fullName>
    </recommendedName>
</protein>
<dbReference type="PANTHER" id="PTHR43941">
    <property type="entry name" value="STRUCTURAL MAINTENANCE OF CHROMOSOMES PROTEIN 2"/>
    <property type="match status" value="1"/>
</dbReference>
<feature type="coiled-coil region" evidence="1">
    <location>
        <begin position="1066"/>
        <end position="1114"/>
    </location>
</feature>
<sequence>MFGKILRAGKGSHGLKYKIDVQVTQLENLPYSIRRCRVVWARSAKVQMTDIKDARGSVASFKQTLSQVTTVYRDKSGKLEAKEYEFKVQVPGKSESDALATIGKAVQDMTKYCTDQTTSQNVTIPITFKVGGTTTGYLKLVITTVFLGDANDDGLTEVSGMTGLTSDHGSVREQDLEGFGDEEGKFGKKKSKRDDGASSSTRSSKLTESKSGRRKPPPIAEEDASDLEEEDAAPSAKPNKWPKAPVDEEDEGDDNPFAKKAKPAKKAPPPKVWEDDEDVSPLNSDMSESEITPVAKSKSKRQPEEKLEDMKSSLFATKKAPSSRPGAGASTSAAAAAGPSSSKAAAASSKSKAAAPPAEDEDALRGDLFAAKPKASAKPKAAPPPSDQDEDSLRGDLFSAKSKGAATASSSSKAKSAPPPIEEEDEDALRGDLFAAKPKAAAGKSKAAAAPPPAHDDDEDELRGDLFAKSKSSRHGASKAAGAAAATAVAATAVAGKSKSKAAVVDSDEEDYAPSTSAAIGSKPRAVAAAAPVGGKGASGAELEQLRQRVAELEELLADEKAAKDDLNKKMQKYVDKIADLEDQLAEADVAALFSQMREMETKYQAEIKELMEHHQTEMEEMEERHRHDLEEAQEAAAGSSGRGRGGASADELKRLEADLREQEASLRTRTMKLEAEQAAADSARKAAEAKLAEANKAIDESLLVATKSQQENKALQEEITRLKRQLEDASNWDTSAAVAAATAASAKDARRSSEDDAELEELRERIEELEEENARLQKLTEAAERAADDMLDDVRALLQDVHGGDDLLNSPGSAPRLPLLAAGVHSLCSAYGRQSVELREVESRLRDMTLQLSTAQAAARSAAASEAADSAGGKVKPHELLSRVQQLTAERDALQAQLEASRQQVREQTLAAQQCTAEMRQQLEKLEAEKLAVERLEAECLGLRKQVLAIEQLEADRDVLQKRLDASQQQGSEQAVSQQRIAELQQQVEKLAAEKLAAEQFKVATIAELRRQNDELRSSLRTLSPARDKHGGPDGDSDSSRGGSARLAPAAGSPEGNWHELETLVTQLKSERSDLRRETEVLRDEKSSLQKQVQELQRQLHEQQRLVQELRLAQRTAAAAATAGAAATATSASSMFASRQMSMPPMGRVEELEAEVERLKAQLADLSEADTVIKEWSDYSAGLASDKSRLEVQLHELSRQLEVAASTAAAADLKAEKAERRAETAERRIEAAERQAGQAQKSVQAAEQRAATAEARVAAAEAAAAGAAAATATMAAAKRSIEAAERRAEAAEQTAARAQRSLQLAEQQLAVAEAAAAEAAAAEARSRAEVAQYVASGMQPADSSEVEELRQQITRLEASLSLLRTQLQERAFGAPNDNAAGRSAHQQRRSRGLDLQRQSSSGAGADDDASSRFSDEGRSRTWEVELEQLRTQNAALETTISGLRTSLAIASQQQAAAVAEHRAADDAAVRQLEELRLQLAQATQEKAELEGTIVLLRAEMEHAPLIRAAASAASAPSSPGGDLEALRHQVAELDAELTEMRNDRSMLSATVAGLRSEVSRLQEDKADADSTIGRLSAEMEELAEALDTSNNENERLSMEVLELRSKVEELEGGSADGLGSTASQEPRRRSLQSAASASSADVPAPATHGPRAAAAERELAAARALTRELMQQMAAGSAHSLPPDDEDLTEALRSLQTQIVELQKQCQTQQAAARSSSAAGTLMSSATADAQLAKANARIVELEQLLEDAEIENQHLTEQLEECLTIGRAGPGSVGSANDECQSASYGGVAAGATGTSNLYSYGHANTLTLSALEQRLALAESRRDELSSALEEASTGNKRLEADVASLQRQLAAVRRGQDPSTVDDFERGSQVPSRSRGSRATSDTEEVHKKRVEELEAANRKLEAVCDDLEEKSLLAQERVETLQEELQESQGRIHALEASLAAAVAAQKRLEEEAAGSASDRQTKEKVADLEGRLARVTRDKAALEEQLSEERANRQELEETLKDKLDRAGDDEAAETVAAFEVKYNRLKERYKMLEESSQEEIDELQDQLTEAQNQVTDLQRQVKQLQSQASQSRAAPAAAAASGASAEEVRRLRQENEQVVSQLVAKTMELAQQSENEITLKRELARLREVNMKLADKATSMEAQAAQMQMQMQAMMLQAGAAGKKGKK</sequence>
<feature type="compositionally biased region" description="Basic and acidic residues" evidence="2">
    <location>
        <begin position="301"/>
        <end position="311"/>
    </location>
</feature>
<dbReference type="Gene3D" id="1.20.5.1700">
    <property type="match status" value="1"/>
</dbReference>
<feature type="region of interest" description="Disordered" evidence="2">
    <location>
        <begin position="1373"/>
        <end position="1421"/>
    </location>
</feature>
<evidence type="ECO:0000313" key="5">
    <source>
        <dbReference type="Proteomes" id="UP000650467"/>
    </source>
</evidence>
<feature type="coiled-coil region" evidence="1">
    <location>
        <begin position="2116"/>
        <end position="2150"/>
    </location>
</feature>
<evidence type="ECO:0000313" key="4">
    <source>
        <dbReference type="EMBL" id="KAG2437274.1"/>
    </source>
</evidence>
<feature type="domain" description="C2 NT-type" evidence="3">
    <location>
        <begin position="7"/>
        <end position="146"/>
    </location>
</feature>
<dbReference type="PROSITE" id="PS51840">
    <property type="entry name" value="C2_NT"/>
    <property type="match status" value="1"/>
</dbReference>
<dbReference type="Proteomes" id="UP000650467">
    <property type="component" value="Unassembled WGS sequence"/>
</dbReference>
<feature type="compositionally biased region" description="Basic and acidic residues" evidence="2">
    <location>
        <begin position="617"/>
        <end position="631"/>
    </location>
</feature>